<evidence type="ECO:0000256" key="1">
    <source>
        <dbReference type="SAM" id="Phobius"/>
    </source>
</evidence>
<dbReference type="OrthoDB" id="4571681at2"/>
<name>A0A3A4K7C3_9NOCA</name>
<organism evidence="2 3">
    <name type="scientific">Nocardia panacis</name>
    <dbReference type="NCBI Taxonomy" id="2340916"/>
    <lineage>
        <taxon>Bacteria</taxon>
        <taxon>Bacillati</taxon>
        <taxon>Actinomycetota</taxon>
        <taxon>Actinomycetes</taxon>
        <taxon>Mycobacteriales</taxon>
        <taxon>Nocardiaceae</taxon>
        <taxon>Nocardia</taxon>
    </lineage>
</organism>
<dbReference type="Proteomes" id="UP000266677">
    <property type="component" value="Unassembled WGS sequence"/>
</dbReference>
<gene>
    <name evidence="2" type="ORF">D5S18_12745</name>
</gene>
<keyword evidence="1" id="KW-0472">Membrane</keyword>
<evidence type="ECO:0000313" key="2">
    <source>
        <dbReference type="EMBL" id="RJO77049.1"/>
    </source>
</evidence>
<dbReference type="RefSeq" id="WP_120040179.1">
    <property type="nucleotide sequence ID" value="NZ_QZFU01000016.1"/>
</dbReference>
<dbReference type="AlphaFoldDB" id="A0A3A4K7C3"/>
<keyword evidence="3" id="KW-1185">Reference proteome</keyword>
<dbReference type="EMBL" id="QZFU01000016">
    <property type="protein sequence ID" value="RJO77049.1"/>
    <property type="molecule type" value="Genomic_DNA"/>
</dbReference>
<sequence length="74" mass="8029">MYLDLLTTAHLVDPSVWASPDVLAAAVDHQARRTGRGGGFFRFIGGLCCVGVIAVIALIVWLIVRKKKQPPADR</sequence>
<reference evidence="2 3" key="1">
    <citation type="submission" date="2018-09" db="EMBL/GenBank/DDBJ databases">
        <title>YIM PH21274 draft genome.</title>
        <authorList>
            <person name="Miao C."/>
        </authorList>
    </citation>
    <scope>NUCLEOTIDE SEQUENCE [LARGE SCALE GENOMIC DNA]</scope>
    <source>
        <strain evidence="2 3">YIM PH 21724</strain>
    </source>
</reference>
<accession>A0A3A4K7C3</accession>
<keyword evidence="1" id="KW-1133">Transmembrane helix</keyword>
<feature type="transmembrane region" description="Helical" evidence="1">
    <location>
        <begin position="40"/>
        <end position="64"/>
    </location>
</feature>
<comment type="caution">
    <text evidence="2">The sequence shown here is derived from an EMBL/GenBank/DDBJ whole genome shotgun (WGS) entry which is preliminary data.</text>
</comment>
<evidence type="ECO:0000313" key="3">
    <source>
        <dbReference type="Proteomes" id="UP000266677"/>
    </source>
</evidence>
<protein>
    <submittedName>
        <fullName evidence="2">Uncharacterized protein</fullName>
    </submittedName>
</protein>
<keyword evidence="1" id="KW-0812">Transmembrane</keyword>
<proteinExistence type="predicted"/>